<dbReference type="EMBL" id="JHEG04000001">
    <property type="protein sequence ID" value="KAF3888171.1"/>
    <property type="molecule type" value="Genomic_DNA"/>
</dbReference>
<evidence type="ECO:0000313" key="2">
    <source>
        <dbReference type="EMBL" id="KIE13416.1"/>
    </source>
</evidence>
<proteinExistence type="predicted"/>
<keyword evidence="3" id="KW-1185">Reference proteome</keyword>
<dbReference type="RefSeq" id="WP_038080654.1">
    <property type="nucleotide sequence ID" value="NZ_JHEG04000001.1"/>
</dbReference>
<accession>A0A0C1NKN6</accession>
<evidence type="ECO:0000313" key="1">
    <source>
        <dbReference type="EMBL" id="KAF3888171.1"/>
    </source>
</evidence>
<evidence type="ECO:0000313" key="3">
    <source>
        <dbReference type="Proteomes" id="UP000029738"/>
    </source>
</evidence>
<dbReference type="STRING" id="1479485.DA73_0205440"/>
<dbReference type="Pfam" id="PF07927">
    <property type="entry name" value="HicA_toxin"/>
    <property type="match status" value="1"/>
</dbReference>
<protein>
    <submittedName>
        <fullName evidence="2">Hexulose-6-phosphate synthase</fullName>
    </submittedName>
    <submittedName>
        <fullName evidence="1">Type II toxin-antitoxin system HicA family toxin</fullName>
    </submittedName>
</protein>
<dbReference type="AlphaFoldDB" id="A0A0C1NKN6"/>
<dbReference type="Proteomes" id="UP000029738">
    <property type="component" value="Unassembled WGS sequence"/>
</dbReference>
<dbReference type="InterPro" id="IPR012933">
    <property type="entry name" value="HicA_mRNA_interferase"/>
</dbReference>
<comment type="caution">
    <text evidence="2">The sequence shown here is derived from an EMBL/GenBank/DDBJ whole genome shotgun (WGS) entry which is preliminary data.</text>
</comment>
<sequence length="84" mass="9937">MTRREKLIERFLRRPKDFTWEELVSVLSGFGFEEVSTGKTGGSRRRFLNDAGVVVTLHKPHPQNILKRYQIEQIIEILQREELL</sequence>
<reference evidence="2" key="1">
    <citation type="journal article" date="2015" name="Genome Announc.">
        <title>Draft Genome Sequence of Tolypothrix boutellei Strain VB521301.</title>
        <authorList>
            <person name="Chandrababunaidu M.M."/>
            <person name="Singh D."/>
            <person name="Sen D."/>
            <person name="Bhan S."/>
            <person name="Das S."/>
            <person name="Gupta A."/>
            <person name="Adhikary S.P."/>
            <person name="Tripathy S."/>
        </authorList>
    </citation>
    <scope>NUCLEOTIDE SEQUENCE</scope>
    <source>
        <strain evidence="2">VB521301</strain>
    </source>
</reference>
<name>A0A0C1NKN6_9CYAN</name>
<dbReference type="EMBL" id="JHEG02000019">
    <property type="protein sequence ID" value="KIE13416.1"/>
    <property type="molecule type" value="Genomic_DNA"/>
</dbReference>
<gene>
    <name evidence="2" type="ORF">DA73_0205440</name>
    <name evidence="1" type="ORF">DA73_0400023765</name>
</gene>
<dbReference type="GO" id="GO:0003729">
    <property type="term" value="F:mRNA binding"/>
    <property type="evidence" value="ECO:0007669"/>
    <property type="project" value="InterPro"/>
</dbReference>
<dbReference type="OrthoDB" id="129814at2"/>
<organism evidence="2">
    <name type="scientific">Tolypothrix bouteillei VB521301</name>
    <dbReference type="NCBI Taxonomy" id="1479485"/>
    <lineage>
        <taxon>Bacteria</taxon>
        <taxon>Bacillati</taxon>
        <taxon>Cyanobacteriota</taxon>
        <taxon>Cyanophyceae</taxon>
        <taxon>Nostocales</taxon>
        <taxon>Tolypothrichaceae</taxon>
        <taxon>Tolypothrix</taxon>
    </lineage>
</organism>
<reference evidence="1" key="2">
    <citation type="submission" date="2019-11" db="EMBL/GenBank/DDBJ databases">
        <title>Improved Assembly of Tolypothrix boutellei genome.</title>
        <authorList>
            <person name="Sarangi A.N."/>
            <person name="Mukherjee M."/>
            <person name="Ghosh S."/>
            <person name="Singh D."/>
            <person name="Das A."/>
            <person name="Kant S."/>
            <person name="Prusty A."/>
            <person name="Tripathy S."/>
        </authorList>
    </citation>
    <scope>NUCLEOTIDE SEQUENCE</scope>
    <source>
        <strain evidence="1">VB521301</strain>
    </source>
</reference>
<dbReference type="SUPFAM" id="SSF54786">
    <property type="entry name" value="YcfA/nrd intein domain"/>
    <property type="match status" value="1"/>
</dbReference>